<organism evidence="9 10">
    <name type="scientific">Acrodontium crateriforme</name>
    <dbReference type="NCBI Taxonomy" id="150365"/>
    <lineage>
        <taxon>Eukaryota</taxon>
        <taxon>Fungi</taxon>
        <taxon>Dikarya</taxon>
        <taxon>Ascomycota</taxon>
        <taxon>Pezizomycotina</taxon>
        <taxon>Dothideomycetes</taxon>
        <taxon>Dothideomycetidae</taxon>
        <taxon>Mycosphaerellales</taxon>
        <taxon>Teratosphaeriaceae</taxon>
        <taxon>Acrodontium</taxon>
    </lineage>
</organism>
<feature type="compositionally biased region" description="Polar residues" evidence="6">
    <location>
        <begin position="627"/>
        <end position="639"/>
    </location>
</feature>
<evidence type="ECO:0000259" key="8">
    <source>
        <dbReference type="PROSITE" id="PS51778"/>
    </source>
</evidence>
<dbReference type="InterPro" id="IPR001849">
    <property type="entry name" value="PH_domain"/>
</dbReference>
<dbReference type="GO" id="GO:0016020">
    <property type="term" value="C:membrane"/>
    <property type="evidence" value="ECO:0007669"/>
    <property type="project" value="UniProtKB-SubCell"/>
</dbReference>
<evidence type="ECO:0000313" key="9">
    <source>
        <dbReference type="EMBL" id="WPG98485.1"/>
    </source>
</evidence>
<evidence type="ECO:0000259" key="7">
    <source>
        <dbReference type="PROSITE" id="PS50003"/>
    </source>
</evidence>
<dbReference type="SUPFAM" id="SSF103657">
    <property type="entry name" value="BAR/IMD domain-like"/>
    <property type="match status" value="1"/>
</dbReference>
<keyword evidence="3" id="KW-1133">Transmembrane helix</keyword>
<dbReference type="CDD" id="cd07609">
    <property type="entry name" value="BAR_SIP3_fungi"/>
    <property type="match status" value="1"/>
</dbReference>
<name>A0AAQ3R7S3_9PEZI</name>
<dbReference type="GO" id="GO:0005737">
    <property type="term" value="C:cytoplasm"/>
    <property type="evidence" value="ECO:0007669"/>
    <property type="project" value="InterPro"/>
</dbReference>
<feature type="region of interest" description="Disordered" evidence="6">
    <location>
        <begin position="457"/>
        <end position="489"/>
    </location>
</feature>
<dbReference type="Gene3D" id="2.30.29.30">
    <property type="entry name" value="Pleckstrin-homology domain (PH domain)/Phosphotyrosine-binding domain (PTB)"/>
    <property type="match status" value="1"/>
</dbReference>
<keyword evidence="10" id="KW-1185">Reference proteome</keyword>
<feature type="region of interest" description="Disordered" evidence="6">
    <location>
        <begin position="668"/>
        <end position="695"/>
    </location>
</feature>
<dbReference type="InterPro" id="IPR039463">
    <property type="entry name" value="Sip3/Lam1_BAR"/>
</dbReference>
<evidence type="ECO:0008006" key="11">
    <source>
        <dbReference type="Google" id="ProtNLM"/>
    </source>
</evidence>
<keyword evidence="2" id="KW-0812">Transmembrane</keyword>
<feature type="compositionally biased region" description="Basic and acidic residues" evidence="6">
    <location>
        <begin position="471"/>
        <end position="489"/>
    </location>
</feature>
<dbReference type="InterPro" id="IPR042067">
    <property type="entry name" value="Sip3_PH"/>
</dbReference>
<dbReference type="Proteomes" id="UP001303373">
    <property type="component" value="Chromosome 2"/>
</dbReference>
<dbReference type="SMART" id="SM00233">
    <property type="entry name" value="PH"/>
    <property type="match status" value="1"/>
</dbReference>
<keyword evidence="4" id="KW-0472">Membrane</keyword>
<reference evidence="9 10" key="1">
    <citation type="submission" date="2023-11" db="EMBL/GenBank/DDBJ databases">
        <title>An acidophilic fungus is an integral part of prey digestion in a carnivorous sundew plant.</title>
        <authorList>
            <person name="Tsai I.J."/>
        </authorList>
    </citation>
    <scope>NUCLEOTIDE SEQUENCE [LARGE SCALE GENOMIC DNA]</scope>
    <source>
        <strain evidence="9">169a</strain>
    </source>
</reference>
<evidence type="ECO:0000256" key="6">
    <source>
        <dbReference type="SAM" id="MobiDB-lite"/>
    </source>
</evidence>
<feature type="region of interest" description="Disordered" evidence="6">
    <location>
        <begin position="619"/>
        <end position="639"/>
    </location>
</feature>
<evidence type="ECO:0000256" key="3">
    <source>
        <dbReference type="ARBA" id="ARBA00022989"/>
    </source>
</evidence>
<dbReference type="InterPro" id="IPR004148">
    <property type="entry name" value="BAR_dom"/>
</dbReference>
<dbReference type="InterPro" id="IPR031968">
    <property type="entry name" value="VASt"/>
</dbReference>
<dbReference type="FunFam" id="1.20.1270.60:FF:000079">
    <property type="entry name" value="Transcription factor SipA3"/>
    <property type="match status" value="1"/>
</dbReference>
<dbReference type="InterPro" id="IPR011993">
    <property type="entry name" value="PH-like_dom_sf"/>
</dbReference>
<evidence type="ECO:0000313" key="10">
    <source>
        <dbReference type="Proteomes" id="UP001303373"/>
    </source>
</evidence>
<dbReference type="PROSITE" id="PS50003">
    <property type="entry name" value="PH_DOMAIN"/>
    <property type="match status" value="1"/>
</dbReference>
<comment type="subcellular location">
    <subcellularLocation>
        <location evidence="1">Membrane</location>
    </subcellularLocation>
</comment>
<evidence type="ECO:0000256" key="4">
    <source>
        <dbReference type="ARBA" id="ARBA00023136"/>
    </source>
</evidence>
<evidence type="ECO:0000256" key="5">
    <source>
        <dbReference type="SAM" id="Coils"/>
    </source>
</evidence>
<gene>
    <name evidence="9" type="ORF">R9X50_00127600</name>
</gene>
<dbReference type="SUPFAM" id="SSF50729">
    <property type="entry name" value="PH domain-like"/>
    <property type="match status" value="1"/>
</dbReference>
<dbReference type="PANTHER" id="PTHR14248">
    <property type="entry name" value="CYCLIN Y, ISOFORM A"/>
    <property type="match status" value="1"/>
</dbReference>
<accession>A0AAQ3R7S3</accession>
<keyword evidence="5" id="KW-0175">Coiled coil</keyword>
<dbReference type="Gene3D" id="1.20.1270.60">
    <property type="entry name" value="Arfaptin homology (AH) domain/BAR domain"/>
    <property type="match status" value="1"/>
</dbReference>
<feature type="coiled-coil region" evidence="5">
    <location>
        <begin position="245"/>
        <end position="272"/>
    </location>
</feature>
<feature type="domain" description="PH" evidence="7">
    <location>
        <begin position="307"/>
        <end position="408"/>
    </location>
</feature>
<dbReference type="CDD" id="cd13280">
    <property type="entry name" value="PH_SIP3"/>
    <property type="match status" value="1"/>
</dbReference>
<evidence type="ECO:0000256" key="2">
    <source>
        <dbReference type="ARBA" id="ARBA00022692"/>
    </source>
</evidence>
<dbReference type="Pfam" id="PF00169">
    <property type="entry name" value="PH"/>
    <property type="match status" value="1"/>
</dbReference>
<feature type="domain" description="VASt" evidence="8">
    <location>
        <begin position="922"/>
        <end position="1090"/>
    </location>
</feature>
<proteinExistence type="predicted"/>
<sequence length="1393" mass="154772">MTDDTNLAALEPVERPLSLIPVGLKEAALDSPTFRATALHFSDHIDAVERWLEGFIKAAAKLVAETAALEAAVSSYLVHTAPPQLVSEAVLDHDYSILALRRYNDGAREYWNAMLRGTKRTDVVAVEPIKAFLANELRGFKDSRRALDATQKTFDHVISRYLGQNKTKEASSLREDAFQLHEARKAYLKASMDFCVAAPNLRASLDKLLVRVFAELWKDMRTGREANDVLFTRTSAEMERVRGWSREMENSERAFKRELQSARKQIEDSAAQMTKPSRDMDHYAASTVPYLGTGASAVAGPSNATEKSEKQGWLFLRTVAGKPARAVWSRRWFFVKNGIFGWLVQGTRSGGVEESEKIGVLLCSIRPWFQEERRFCFEVKTKDTSIILQAETQQELADWISAFEFAKRKALEDPSSTQSSTHAGIDAAFAISPPVAPELTAKVNDGQNANDEGLIVPAVEGNTLARQSTDVGKRITNEKDQESSVSREHAARIIQKLDLSKRLPVSPSQPSPMTPAAGIASLISASHYAFPVGPGSPATPGIEGPRRTMTMPIPTTSLAPATLANPPAPTNLSHAAVLVNADRDLLPGRGDGTGTPSGIMANLWGSSNWGYVNRLGSSDSAKPRLPANSSSPTFPPSMTQDDVVVMDGMGEEKPNHKPLIASPTLSVNHRKTRSETVAEETPSSMAFRPRQTTERNEYPSLYPPQLKAQHAQFQALFPEAPRAEKLVLVFRATWNPTEQQEFPGRVYVTTKEIYFYSNHLGLVLITGVPLDNLIEVTAAPGRDCDFLYLHLRQGKETESRRITVKVFLEPLRLLQRRMDYLVQNANSDSPEEIEDVLKALIRMETEVLQRSSSVDSWEDIEFVPDEGSMGLGDTDIRARQRNVKTSLRIDGNLFGDTTTIKTGREVLKFKLPSQPVVYAPQGMQASVTRDFNISAKALFHVMFGDKSAVFQLLYVNRWADKITQTPWIKSSNSPSQPSSTRWTRSFESNSVVTDTQTIDILNDHLCYVVTNLKHSSRLPYAARFRQMTKIVITHTAKSRCKLAIFQRITWHAPPSLTYVKHLIEVQSLNSLEADALDVTNVAMDQVSRLGNHSKTNRAIDIFGNIGQHSETASIDPTTTISKTASLPKPQAPRKAFGLGRLIINDVFVRILALLGWVLDIAMALSKNVIGVCTAHSLLLTLLLVSVMWNTWHEYRDGVLWWRERGAAHFMTRLGVGPSPSMTKAVYLADIESLVQPPLSSVWDDGNTTFGGDMQAQTKTCRSTFLDHLAISTSSLSEAVFSSENSDIATKRTSSSRRFQRTRAALASYRHDLLVAMRVVNRVEKDVVSAEWESWVQGEAERCILVKQMFQRQNPHGKDTPSLEAELGEDFVHYCRGCQADVEALKVNNQTRLI</sequence>
<protein>
    <recommendedName>
        <fullName evidence="11">Transcription factor SipA3</fullName>
    </recommendedName>
</protein>
<dbReference type="EMBL" id="CP138581">
    <property type="protein sequence ID" value="WPG98485.1"/>
    <property type="molecule type" value="Genomic_DNA"/>
</dbReference>
<dbReference type="PROSITE" id="PS51778">
    <property type="entry name" value="VAST"/>
    <property type="match status" value="1"/>
</dbReference>
<dbReference type="InterPro" id="IPR027267">
    <property type="entry name" value="AH/BAR_dom_sf"/>
</dbReference>
<evidence type="ECO:0000256" key="1">
    <source>
        <dbReference type="ARBA" id="ARBA00004370"/>
    </source>
</evidence>
<dbReference type="Pfam" id="PF16746">
    <property type="entry name" value="BAR_3"/>
    <property type="match status" value="1"/>
</dbReference>
<dbReference type="FunFam" id="2.30.29.30:FF:000349">
    <property type="entry name" value="Transcription factor SipA3"/>
    <property type="match status" value="1"/>
</dbReference>
<dbReference type="Pfam" id="PF16016">
    <property type="entry name" value="VASt"/>
    <property type="match status" value="1"/>
</dbReference>